<organism evidence="1 2">
    <name type="scientific">Yinghuangia aomiensis</name>
    <dbReference type="NCBI Taxonomy" id="676205"/>
    <lineage>
        <taxon>Bacteria</taxon>
        <taxon>Bacillati</taxon>
        <taxon>Actinomycetota</taxon>
        <taxon>Actinomycetes</taxon>
        <taxon>Kitasatosporales</taxon>
        <taxon>Streptomycetaceae</taxon>
        <taxon>Yinghuangia</taxon>
    </lineage>
</organism>
<protein>
    <submittedName>
        <fullName evidence="1">AIM24 family protein</fullName>
    </submittedName>
</protein>
<keyword evidence="2" id="KW-1185">Reference proteome</keyword>
<dbReference type="InterPro" id="IPR036983">
    <property type="entry name" value="AIM24_sf"/>
</dbReference>
<comment type="caution">
    <text evidence="1">The sequence shown here is derived from an EMBL/GenBank/DDBJ whole genome shotgun (WGS) entry which is preliminary data.</text>
</comment>
<dbReference type="Gene3D" id="3.60.160.10">
    <property type="entry name" value="Mitochondrial biogenesis AIM24"/>
    <property type="match status" value="1"/>
</dbReference>
<dbReference type="InterPro" id="IPR016031">
    <property type="entry name" value="Trp_RNA-bd_attenuator-like_dom"/>
</dbReference>
<sequence>MQSSLFANAEIQTQERWALQNKHMLRVALGGQSREVLARKGTMVAFTGGVDFDGHLQTGGERRAAGMTGEQLNLMRCFGAGTVFLANLAQSVHIIDLQNTGLTVDGQYVLALDATLSWNVVAIESEQQIAGVGSYQLEIGGTGKLAVMTSGRPLVMPVTPHQEVFADADAVVAWSSNLVPRMESQVTSQRVWSRRGGTGEGWNLSFQGEGYVLVQPSELLPPVEFTMPGGFLANRGMGQQGGMRGNTWGS</sequence>
<evidence type="ECO:0000313" key="2">
    <source>
        <dbReference type="Proteomes" id="UP001500466"/>
    </source>
</evidence>
<proteinExistence type="predicted"/>
<reference evidence="2" key="1">
    <citation type="journal article" date="2019" name="Int. J. Syst. Evol. Microbiol.">
        <title>The Global Catalogue of Microorganisms (GCM) 10K type strain sequencing project: providing services to taxonomists for standard genome sequencing and annotation.</title>
        <authorList>
            <consortium name="The Broad Institute Genomics Platform"/>
            <consortium name="The Broad Institute Genome Sequencing Center for Infectious Disease"/>
            <person name="Wu L."/>
            <person name="Ma J."/>
        </authorList>
    </citation>
    <scope>NUCLEOTIDE SEQUENCE [LARGE SCALE GENOMIC DNA]</scope>
    <source>
        <strain evidence="2">JCM 17986</strain>
    </source>
</reference>
<name>A0ABP9GQF7_9ACTN</name>
<dbReference type="PANTHER" id="PTHR38074:SF1">
    <property type="entry name" value="ALTERED INHERITANCE OF MITOCHONDRIA PROTEIN 24, MITOCHONDRIAL"/>
    <property type="match status" value="1"/>
</dbReference>
<dbReference type="RefSeq" id="WP_345673840.1">
    <property type="nucleotide sequence ID" value="NZ_BAABHS010000002.1"/>
</dbReference>
<dbReference type="Proteomes" id="UP001500466">
    <property type="component" value="Unassembled WGS sequence"/>
</dbReference>
<dbReference type="EMBL" id="BAABHS010000002">
    <property type="protein sequence ID" value="GAA4949971.1"/>
    <property type="molecule type" value="Genomic_DNA"/>
</dbReference>
<evidence type="ECO:0000313" key="1">
    <source>
        <dbReference type="EMBL" id="GAA4949971.1"/>
    </source>
</evidence>
<dbReference type="Pfam" id="PF01987">
    <property type="entry name" value="AIM24"/>
    <property type="match status" value="1"/>
</dbReference>
<dbReference type="PANTHER" id="PTHR38074">
    <property type="entry name" value="ALTERED INHERITANCE OF MITOCHONDRIA PROTEIN 24, MITOCHONDRIAL"/>
    <property type="match status" value="1"/>
</dbReference>
<gene>
    <name evidence="1" type="ORF">GCM10023205_08170</name>
</gene>
<dbReference type="SUPFAM" id="SSF51219">
    <property type="entry name" value="TRAP-like"/>
    <property type="match status" value="1"/>
</dbReference>
<accession>A0ABP9GQF7</accession>
<dbReference type="InterPro" id="IPR002838">
    <property type="entry name" value="AIM24"/>
</dbReference>